<dbReference type="SUPFAM" id="SSF51391">
    <property type="entry name" value="Thiamin phosphate synthase"/>
    <property type="match status" value="1"/>
</dbReference>
<organism evidence="4 5">
    <name type="scientific">Kiloniella antarctica</name>
    <dbReference type="NCBI Taxonomy" id="1550907"/>
    <lineage>
        <taxon>Bacteria</taxon>
        <taxon>Pseudomonadati</taxon>
        <taxon>Pseudomonadota</taxon>
        <taxon>Alphaproteobacteria</taxon>
        <taxon>Rhodospirillales</taxon>
        <taxon>Kiloniellaceae</taxon>
        <taxon>Kiloniella</taxon>
    </lineage>
</organism>
<name>A0ABW5BGC3_9PROT</name>
<dbReference type="EMBL" id="JBHUII010000001">
    <property type="protein sequence ID" value="MFD2204119.1"/>
    <property type="molecule type" value="Genomic_DNA"/>
</dbReference>
<proteinExistence type="predicted"/>
<dbReference type="Proteomes" id="UP001597294">
    <property type="component" value="Unassembled WGS sequence"/>
</dbReference>
<dbReference type="Gene3D" id="3.20.20.70">
    <property type="entry name" value="Aldolase class I"/>
    <property type="match status" value="1"/>
</dbReference>
<keyword evidence="5" id="KW-1185">Reference proteome</keyword>
<accession>A0ABW5BGC3</accession>
<evidence type="ECO:0000256" key="2">
    <source>
        <dbReference type="ARBA" id="ARBA00022977"/>
    </source>
</evidence>
<comment type="pathway">
    <text evidence="1">Cofactor biosynthesis; thiamine diphosphate biosynthesis.</text>
</comment>
<gene>
    <name evidence="4" type="ORF">ACFSKO_00760</name>
</gene>
<sequence>MNSEIYLLTPPEVLSGELAIDQFVPSLLKALDGGPVSCVLLSGTANSEVFLQEIASTLRPLVQERNIAFLIEDHFKLAASLGCDGVHLTSAENFKDAREFLGDDSIVGVDCGISRHDAILVGEAGADYVAFNNRKPLPEIDDPDVRAFEEGGPRGSDLLTWWQTMMTPPCVSMDDVSIADAVLHAEAGADFVAVQNAVWQHTADPAIAIAEINEAIA</sequence>
<dbReference type="CDD" id="cd00564">
    <property type="entry name" value="TMP_TenI"/>
    <property type="match status" value="1"/>
</dbReference>
<dbReference type="PANTHER" id="PTHR20857:SF23">
    <property type="entry name" value="THIAMINE BIOSYNTHETIC BIFUNCTIONAL ENZYME"/>
    <property type="match status" value="1"/>
</dbReference>
<evidence type="ECO:0000313" key="4">
    <source>
        <dbReference type="EMBL" id="MFD2204119.1"/>
    </source>
</evidence>
<dbReference type="PANTHER" id="PTHR20857">
    <property type="entry name" value="THIAMINE-PHOSPHATE PYROPHOSPHORYLASE"/>
    <property type="match status" value="1"/>
</dbReference>
<evidence type="ECO:0000256" key="1">
    <source>
        <dbReference type="ARBA" id="ARBA00004948"/>
    </source>
</evidence>
<dbReference type="RefSeq" id="WP_380247368.1">
    <property type="nucleotide sequence ID" value="NZ_JBHUII010000001.1"/>
</dbReference>
<dbReference type="InterPro" id="IPR013785">
    <property type="entry name" value="Aldolase_TIM"/>
</dbReference>
<evidence type="ECO:0000313" key="5">
    <source>
        <dbReference type="Proteomes" id="UP001597294"/>
    </source>
</evidence>
<keyword evidence="2" id="KW-0784">Thiamine biosynthesis</keyword>
<protein>
    <submittedName>
        <fullName evidence="4">Thiamine phosphate synthase</fullName>
    </submittedName>
</protein>
<dbReference type="InterPro" id="IPR022998">
    <property type="entry name" value="ThiamineP_synth_TenI"/>
</dbReference>
<feature type="domain" description="Thiamine phosphate synthase/TenI" evidence="3">
    <location>
        <begin position="20"/>
        <end position="198"/>
    </location>
</feature>
<dbReference type="Pfam" id="PF02581">
    <property type="entry name" value="TMP-TENI"/>
    <property type="match status" value="1"/>
</dbReference>
<evidence type="ECO:0000259" key="3">
    <source>
        <dbReference type="Pfam" id="PF02581"/>
    </source>
</evidence>
<dbReference type="InterPro" id="IPR036206">
    <property type="entry name" value="ThiamineP_synth_sf"/>
</dbReference>
<comment type="caution">
    <text evidence="4">The sequence shown here is derived from an EMBL/GenBank/DDBJ whole genome shotgun (WGS) entry which is preliminary data.</text>
</comment>
<reference evidence="5" key="1">
    <citation type="journal article" date="2019" name="Int. J. Syst. Evol. Microbiol.">
        <title>The Global Catalogue of Microorganisms (GCM) 10K type strain sequencing project: providing services to taxonomists for standard genome sequencing and annotation.</title>
        <authorList>
            <consortium name="The Broad Institute Genomics Platform"/>
            <consortium name="The Broad Institute Genome Sequencing Center for Infectious Disease"/>
            <person name="Wu L."/>
            <person name="Ma J."/>
        </authorList>
    </citation>
    <scope>NUCLEOTIDE SEQUENCE [LARGE SCALE GENOMIC DNA]</scope>
    <source>
        <strain evidence="5">CGMCC 4.7192</strain>
    </source>
</reference>